<dbReference type="AlphaFoldDB" id="A0A3S4XX28"/>
<name>A0A3S4XX28_9ACTN</name>
<dbReference type="CDD" id="cd00093">
    <property type="entry name" value="HTH_XRE"/>
    <property type="match status" value="1"/>
</dbReference>
<organism evidence="2 3">
    <name type="scientific">Arachnia propionica</name>
    <dbReference type="NCBI Taxonomy" id="1750"/>
    <lineage>
        <taxon>Bacteria</taxon>
        <taxon>Bacillati</taxon>
        <taxon>Actinomycetota</taxon>
        <taxon>Actinomycetes</taxon>
        <taxon>Propionibacteriales</taxon>
        <taxon>Propionibacteriaceae</taxon>
        <taxon>Arachnia</taxon>
    </lineage>
</organism>
<dbReference type="EMBL" id="LR134406">
    <property type="protein sequence ID" value="VEH69137.1"/>
    <property type="molecule type" value="Genomic_DNA"/>
</dbReference>
<dbReference type="SMART" id="SM00530">
    <property type="entry name" value="HTH_XRE"/>
    <property type="match status" value="1"/>
</dbReference>
<accession>A0A3S4XX28</accession>
<dbReference type="Pfam" id="PF01381">
    <property type="entry name" value="HTH_3"/>
    <property type="match status" value="1"/>
</dbReference>
<dbReference type="Proteomes" id="UP000273044">
    <property type="component" value="Chromosome"/>
</dbReference>
<proteinExistence type="predicted"/>
<sequence length="136" mass="15186">MNTLEELLGIDPDSPSMRRAAQLVENDRALLRRLIQLRGDQGLTQQDVADRMGVTQPTVARFEAYDSNPTLASIRRYAHAIGALVTHVVTTDEERRRDGGSWIPVRMPTNVVSIPSQNNHTERVPPSRLRVYSGVA</sequence>
<feature type="domain" description="HTH cro/C1-type" evidence="1">
    <location>
        <begin position="34"/>
        <end position="88"/>
    </location>
</feature>
<evidence type="ECO:0000259" key="1">
    <source>
        <dbReference type="PROSITE" id="PS50943"/>
    </source>
</evidence>
<dbReference type="RefSeq" id="WP_061787216.1">
    <property type="nucleotide sequence ID" value="NZ_CP128406.1"/>
</dbReference>
<dbReference type="GO" id="GO:0003677">
    <property type="term" value="F:DNA binding"/>
    <property type="evidence" value="ECO:0007669"/>
    <property type="project" value="InterPro"/>
</dbReference>
<dbReference type="InterPro" id="IPR010982">
    <property type="entry name" value="Lambda_DNA-bd_dom_sf"/>
</dbReference>
<dbReference type="InterPro" id="IPR001387">
    <property type="entry name" value="Cro/C1-type_HTH"/>
</dbReference>
<keyword evidence="3" id="KW-1185">Reference proteome</keyword>
<dbReference type="Gene3D" id="1.10.260.40">
    <property type="entry name" value="lambda repressor-like DNA-binding domains"/>
    <property type="match status" value="1"/>
</dbReference>
<reference evidence="2 3" key="1">
    <citation type="submission" date="2018-12" db="EMBL/GenBank/DDBJ databases">
        <authorList>
            <consortium name="Pathogen Informatics"/>
        </authorList>
    </citation>
    <scope>NUCLEOTIDE SEQUENCE [LARGE SCALE GENOMIC DNA]</scope>
    <source>
        <strain evidence="2 3">NCTC12967</strain>
    </source>
</reference>
<dbReference type="PROSITE" id="PS50943">
    <property type="entry name" value="HTH_CROC1"/>
    <property type="match status" value="1"/>
</dbReference>
<dbReference type="GeneID" id="64405897"/>
<evidence type="ECO:0000313" key="3">
    <source>
        <dbReference type="Proteomes" id="UP000273044"/>
    </source>
</evidence>
<protein>
    <submittedName>
        <fullName evidence="2">Antitoxin HigA</fullName>
    </submittedName>
</protein>
<evidence type="ECO:0000313" key="2">
    <source>
        <dbReference type="EMBL" id="VEH69137.1"/>
    </source>
</evidence>
<gene>
    <name evidence="2" type="primary">higA</name>
    <name evidence="2" type="ORF">NCTC12967_00401</name>
</gene>
<dbReference type="SUPFAM" id="SSF47413">
    <property type="entry name" value="lambda repressor-like DNA-binding domains"/>
    <property type="match status" value="1"/>
</dbReference>